<organism evidence="2 3">
    <name type="scientific">Amycolatopsis vastitatis</name>
    <dbReference type="NCBI Taxonomy" id="1905142"/>
    <lineage>
        <taxon>Bacteria</taxon>
        <taxon>Bacillati</taxon>
        <taxon>Actinomycetota</taxon>
        <taxon>Actinomycetes</taxon>
        <taxon>Pseudonocardiales</taxon>
        <taxon>Pseudonocardiaceae</taxon>
        <taxon>Amycolatopsis</taxon>
    </lineage>
</organism>
<comment type="caution">
    <text evidence="2">The sequence shown here is derived from an EMBL/GenBank/DDBJ whole genome shotgun (WGS) entry which is preliminary data.</text>
</comment>
<keyword evidence="1" id="KW-0472">Membrane</keyword>
<evidence type="ECO:0000313" key="2">
    <source>
        <dbReference type="EMBL" id="OXM70497.1"/>
    </source>
</evidence>
<dbReference type="AlphaFoldDB" id="A0A229TGW5"/>
<accession>A0A229TGW5</accession>
<protein>
    <submittedName>
        <fullName evidence="2">DUF4244 domain-containing protein</fullName>
    </submittedName>
</protein>
<name>A0A229TGW5_9PSEU</name>
<dbReference type="InterPro" id="IPR025338">
    <property type="entry name" value="DUF4244"/>
</dbReference>
<keyword evidence="3" id="KW-1185">Reference proteome</keyword>
<dbReference type="RefSeq" id="WP_093946264.1">
    <property type="nucleotide sequence ID" value="NZ_NMUL01000005.1"/>
</dbReference>
<sequence>MRTFHRRHPRPDDGSTTVEYAIVTVAVAAFAAVLYSLLTGDSVVSWLTGLLMKALTVPS</sequence>
<evidence type="ECO:0000313" key="3">
    <source>
        <dbReference type="Proteomes" id="UP000215199"/>
    </source>
</evidence>
<dbReference type="EMBL" id="NMUL01000005">
    <property type="protein sequence ID" value="OXM70497.1"/>
    <property type="molecule type" value="Genomic_DNA"/>
</dbReference>
<reference evidence="3" key="1">
    <citation type="submission" date="2017-07" db="EMBL/GenBank/DDBJ databases">
        <title>Comparative genome mining reveals phylogenetic distribution patterns of secondary metabolites in Amycolatopsis.</title>
        <authorList>
            <person name="Adamek M."/>
            <person name="Alanjary M."/>
            <person name="Sales-Ortells H."/>
            <person name="Goodfellow M."/>
            <person name="Bull A.T."/>
            <person name="Kalinowski J."/>
            <person name="Ziemert N."/>
        </authorList>
    </citation>
    <scope>NUCLEOTIDE SEQUENCE [LARGE SCALE GENOMIC DNA]</scope>
    <source>
        <strain evidence="3">H5</strain>
    </source>
</reference>
<proteinExistence type="predicted"/>
<dbReference type="Pfam" id="PF14029">
    <property type="entry name" value="DUF4244"/>
    <property type="match status" value="1"/>
</dbReference>
<keyword evidence="1" id="KW-1133">Transmembrane helix</keyword>
<gene>
    <name evidence="2" type="ORF">CF165_05360</name>
</gene>
<feature type="transmembrane region" description="Helical" evidence="1">
    <location>
        <begin position="20"/>
        <end position="38"/>
    </location>
</feature>
<dbReference type="Proteomes" id="UP000215199">
    <property type="component" value="Unassembled WGS sequence"/>
</dbReference>
<evidence type="ECO:0000256" key="1">
    <source>
        <dbReference type="SAM" id="Phobius"/>
    </source>
</evidence>
<keyword evidence="1" id="KW-0812">Transmembrane</keyword>